<dbReference type="PATRIC" id="fig|389348.3.peg.1872"/>
<dbReference type="AlphaFoldDB" id="A0A0U5ESY0"/>
<protein>
    <submittedName>
        <fullName evidence="1">Uncharacterized protein</fullName>
    </submittedName>
</protein>
<dbReference type="InParanoid" id="A0A0U5ESY0"/>
<gene>
    <name evidence="1" type="ORF">PNK_1672</name>
</gene>
<evidence type="ECO:0000313" key="1">
    <source>
        <dbReference type="EMBL" id="CUI17281.1"/>
    </source>
</evidence>
<accession>A0A0U5ESY0</accession>
<sequence length="296" mass="34409">MNYLCAGIDVVSNACSLAKDIPKLKQTISDYWHKDNVTADDRFNLGFQATGVVLKSTSIVLIVQRMLASAGSESLSVQQKEKLKALLQKELTARILLFSNKIFQNYRERTDFSLKEILFEASHLVVNGLQVSDLVGIEKSQYIAAVIDFCEELPAIMKCLQHPHILREGIKDFCFFQYDYFFSAYRLDTIPLDLSPILTHKGYRLIPEEHKRNHVFRHFKCRLSRYPIRYPVIVVDDDGNPMQPMKLFERSMLVDCLTRDIFNYPNTQIAVEFDQVREHLGIRRIIELEMQRLQIE</sequence>
<organism evidence="1 2">
    <name type="scientific">Candidatus Protochlamydia naegleriophila</name>
    <dbReference type="NCBI Taxonomy" id="389348"/>
    <lineage>
        <taxon>Bacteria</taxon>
        <taxon>Pseudomonadati</taxon>
        <taxon>Chlamydiota</taxon>
        <taxon>Chlamydiia</taxon>
        <taxon>Parachlamydiales</taxon>
        <taxon>Parachlamydiaceae</taxon>
        <taxon>Candidatus Protochlamydia</taxon>
    </lineage>
</organism>
<dbReference type="Proteomes" id="UP000069902">
    <property type="component" value="Chromosome cPNK"/>
</dbReference>
<dbReference type="RefSeq" id="WP_059061433.1">
    <property type="nucleotide sequence ID" value="NZ_LN879502.1"/>
</dbReference>
<proteinExistence type="predicted"/>
<name>A0A0U5ESY0_9BACT</name>
<evidence type="ECO:0000313" key="2">
    <source>
        <dbReference type="Proteomes" id="UP000069902"/>
    </source>
</evidence>
<dbReference type="EMBL" id="LN879502">
    <property type="protein sequence ID" value="CUI17281.1"/>
    <property type="molecule type" value="Genomic_DNA"/>
</dbReference>
<dbReference type="STRING" id="389348.PNK_1672"/>
<reference evidence="2" key="1">
    <citation type="submission" date="2015-09" db="EMBL/GenBank/DDBJ databases">
        <authorList>
            <person name="Bertelli C."/>
        </authorList>
    </citation>
    <scope>NUCLEOTIDE SEQUENCE [LARGE SCALE GENOMIC DNA]</scope>
    <source>
        <strain evidence="2">KNic</strain>
    </source>
</reference>
<keyword evidence="2" id="KW-1185">Reference proteome</keyword>
<dbReference type="KEGG" id="pnl:PNK_1672"/>